<name>A0AAE1CYN1_9GAST</name>
<dbReference type="Gene3D" id="3.40.50.300">
    <property type="entry name" value="P-loop containing nucleotide triphosphate hydrolases"/>
    <property type="match status" value="1"/>
</dbReference>
<reference evidence="3" key="1">
    <citation type="journal article" date="2023" name="G3 (Bethesda)">
        <title>A reference genome for the long-term kleptoplast-retaining sea slug Elysia crispata morphotype clarki.</title>
        <authorList>
            <person name="Eastman K.E."/>
            <person name="Pendleton A.L."/>
            <person name="Shaikh M.A."/>
            <person name="Suttiyut T."/>
            <person name="Ogas R."/>
            <person name="Tomko P."/>
            <person name="Gavelis G."/>
            <person name="Widhalm J.R."/>
            <person name="Wisecaver J.H."/>
        </authorList>
    </citation>
    <scope>NUCLEOTIDE SEQUENCE</scope>
    <source>
        <strain evidence="3">ECLA1</strain>
    </source>
</reference>
<dbReference type="PANTHER" id="PTHR10704">
    <property type="entry name" value="CARBOHYDRATE SULFOTRANSFERASE"/>
    <property type="match status" value="1"/>
</dbReference>
<evidence type="ECO:0000313" key="4">
    <source>
        <dbReference type="Proteomes" id="UP001283361"/>
    </source>
</evidence>
<feature type="region of interest" description="Disordered" evidence="1">
    <location>
        <begin position="102"/>
        <end position="160"/>
    </location>
</feature>
<dbReference type="EMBL" id="JAWDGP010006275">
    <property type="protein sequence ID" value="KAK3744116.1"/>
    <property type="molecule type" value="Genomic_DNA"/>
</dbReference>
<feature type="domain" description="Sulfotransferase" evidence="2">
    <location>
        <begin position="319"/>
        <end position="582"/>
    </location>
</feature>
<comment type="caution">
    <text evidence="3">The sequence shown here is derived from an EMBL/GenBank/DDBJ whole genome shotgun (WGS) entry which is preliminary data.</text>
</comment>
<feature type="compositionally biased region" description="Polar residues" evidence="1">
    <location>
        <begin position="105"/>
        <end position="118"/>
    </location>
</feature>
<evidence type="ECO:0000256" key="1">
    <source>
        <dbReference type="SAM" id="MobiDB-lite"/>
    </source>
</evidence>
<dbReference type="SUPFAM" id="SSF52540">
    <property type="entry name" value="P-loop containing nucleoside triphosphate hydrolases"/>
    <property type="match status" value="1"/>
</dbReference>
<keyword evidence="4" id="KW-1185">Reference proteome</keyword>
<accession>A0AAE1CYN1</accession>
<dbReference type="Pfam" id="PF00685">
    <property type="entry name" value="Sulfotransfer_1"/>
    <property type="match status" value="1"/>
</dbReference>
<dbReference type="InterPro" id="IPR000863">
    <property type="entry name" value="Sulfotransferase_dom"/>
</dbReference>
<dbReference type="GO" id="GO:0001517">
    <property type="term" value="F:N-acetylglucosamine 6-O-sulfotransferase activity"/>
    <property type="evidence" value="ECO:0007669"/>
    <property type="project" value="TreeGrafter"/>
</dbReference>
<gene>
    <name evidence="3" type="ORF">RRG08_064374</name>
</gene>
<dbReference type="InterPro" id="IPR051135">
    <property type="entry name" value="Gal/GlcNAc/GalNAc_ST"/>
</dbReference>
<dbReference type="AlphaFoldDB" id="A0AAE1CYN1"/>
<dbReference type="GO" id="GO:0006790">
    <property type="term" value="P:sulfur compound metabolic process"/>
    <property type="evidence" value="ECO:0007669"/>
    <property type="project" value="TreeGrafter"/>
</dbReference>
<dbReference type="Proteomes" id="UP001283361">
    <property type="component" value="Unassembled WGS sequence"/>
</dbReference>
<organism evidence="3 4">
    <name type="scientific">Elysia crispata</name>
    <name type="common">lettuce slug</name>
    <dbReference type="NCBI Taxonomy" id="231223"/>
    <lineage>
        <taxon>Eukaryota</taxon>
        <taxon>Metazoa</taxon>
        <taxon>Spiralia</taxon>
        <taxon>Lophotrochozoa</taxon>
        <taxon>Mollusca</taxon>
        <taxon>Gastropoda</taxon>
        <taxon>Heterobranchia</taxon>
        <taxon>Euthyneura</taxon>
        <taxon>Panpulmonata</taxon>
        <taxon>Sacoglossa</taxon>
        <taxon>Placobranchoidea</taxon>
        <taxon>Plakobranchidae</taxon>
        <taxon>Elysia</taxon>
    </lineage>
</organism>
<evidence type="ECO:0000313" key="3">
    <source>
        <dbReference type="EMBL" id="KAK3744116.1"/>
    </source>
</evidence>
<evidence type="ECO:0000259" key="2">
    <source>
        <dbReference type="Pfam" id="PF00685"/>
    </source>
</evidence>
<proteinExistence type="predicted"/>
<sequence length="660" mass="74635">MASFLFKNRHWKVTCIAVLSGIITAHIVFNGLHPWSGFGSSMVIWSGQGGLTGHKSLVKAREVDTSIVDHMDAEDVESSKHLLSSLKLGHVRPDVDLRSEREVSKNVTSVNKKSNTGNSEDDVVVGAVPYHHDDDDGDGELSANKPKDKRIASGRSAPRYDFQGHQIDEVADEGGLEEVLLKDSVAEDVKIELPKPGERYKKAVYYYEGPETNDADIFDDNIDVLSMKQEDNSFVDIEEDFNEADDKNAEVQLEAVSVESGIDEMRLKNEADTDGAIADRRSSLNDAHVLNGSDDVKITDTRNGHAQYEMAPDQGFRLTKLIILTYMRSGSSYVGNLLERSPQVFYFYEPLYSTQINFGHWDKFRYLDGHNISQSVSLETNSEPNLGRNRTRGAPPAYFRTDSIAVRMLKAALDCRLCDLDLDTLSQVTMGHGVRTVGLKLCTEGGSRTHDLYTVRQCCSNASAICRKTLTVAAKVIRLSMQQARILMEEDESVKLLHLIRDPRGMSESQVYRRFYPWEFHREVAHFCSRMWQDLQQHAKLAQSFPLRTLLVRYEDVVREPVAAMQQIYDFAGIRLSRFIQRQAIRKSKDKKRPYMWREKIGAKRAAVVEKHCAPMFHVMGYREFPDENSLTNTTFDSVDKNFADGWPGAVVLVDDQPFV</sequence>
<protein>
    <recommendedName>
        <fullName evidence="2">Sulfotransferase domain-containing protein</fullName>
    </recommendedName>
</protein>
<dbReference type="PANTHER" id="PTHR10704:SF44">
    <property type="entry name" value="LD35051P-RELATED"/>
    <property type="match status" value="1"/>
</dbReference>
<dbReference type="GO" id="GO:0006044">
    <property type="term" value="P:N-acetylglucosamine metabolic process"/>
    <property type="evidence" value="ECO:0007669"/>
    <property type="project" value="TreeGrafter"/>
</dbReference>
<dbReference type="InterPro" id="IPR027417">
    <property type="entry name" value="P-loop_NTPase"/>
</dbReference>